<evidence type="ECO:0000313" key="3">
    <source>
        <dbReference type="Proteomes" id="UP000240572"/>
    </source>
</evidence>
<evidence type="ECO:0000256" key="1">
    <source>
        <dbReference type="SAM" id="Phobius"/>
    </source>
</evidence>
<keyword evidence="1" id="KW-1133">Transmembrane helix</keyword>
<keyword evidence="1" id="KW-0472">Membrane</keyword>
<feature type="transmembrane region" description="Helical" evidence="1">
    <location>
        <begin position="126"/>
        <end position="148"/>
    </location>
</feature>
<dbReference type="AlphaFoldDB" id="A0A2P8CXJ0"/>
<accession>A0A2P8CXJ0</accession>
<keyword evidence="1" id="KW-0812">Transmembrane</keyword>
<sequence length="224" mass="26114">MNLNAGELLYVHLSNSYNLVLLLVSIFAVFHFRKMDLASKIICVLIWIASLTEVLAWYSAKHFHNNLPVYNIFSYFELALISLYFNYSIDTFRKRNLGYYIAGVGTILGVLNMIFFQPITTLNSNFIFVECLCIVSMSLYSFYRLLLLSNNLYLQNNTHFWVPCVLIFYWCTTLFSWGMYDFFAGLLQEKTAILNICLLMVNIITYLAYATIFFLPSKIKNLNE</sequence>
<feature type="transmembrane region" description="Helical" evidence="1">
    <location>
        <begin position="99"/>
        <end position="120"/>
    </location>
</feature>
<name>A0A2P8CXJ0_9BACT</name>
<organism evidence="2 3">
    <name type="scientific">Taibaiella chishuiensis</name>
    <dbReference type="NCBI Taxonomy" id="1434707"/>
    <lineage>
        <taxon>Bacteria</taxon>
        <taxon>Pseudomonadati</taxon>
        <taxon>Bacteroidota</taxon>
        <taxon>Chitinophagia</taxon>
        <taxon>Chitinophagales</taxon>
        <taxon>Chitinophagaceae</taxon>
        <taxon>Taibaiella</taxon>
    </lineage>
</organism>
<feature type="transmembrane region" description="Helical" evidence="1">
    <location>
        <begin position="12"/>
        <end position="30"/>
    </location>
</feature>
<proteinExistence type="predicted"/>
<dbReference type="Proteomes" id="UP000240572">
    <property type="component" value="Unassembled WGS sequence"/>
</dbReference>
<feature type="transmembrane region" description="Helical" evidence="1">
    <location>
        <begin position="37"/>
        <end position="58"/>
    </location>
</feature>
<comment type="caution">
    <text evidence="2">The sequence shown here is derived from an EMBL/GenBank/DDBJ whole genome shotgun (WGS) entry which is preliminary data.</text>
</comment>
<feature type="transmembrane region" description="Helical" evidence="1">
    <location>
        <begin position="160"/>
        <end position="180"/>
    </location>
</feature>
<dbReference type="EMBL" id="PYGD01000010">
    <property type="protein sequence ID" value="PSK89703.1"/>
    <property type="molecule type" value="Genomic_DNA"/>
</dbReference>
<dbReference type="RefSeq" id="WP_106524515.1">
    <property type="nucleotide sequence ID" value="NZ_PYGD01000010.1"/>
</dbReference>
<dbReference type="OrthoDB" id="669655at2"/>
<reference evidence="2 3" key="1">
    <citation type="submission" date="2018-03" db="EMBL/GenBank/DDBJ databases">
        <title>Genomic Encyclopedia of Type Strains, Phase III (KMG-III): the genomes of soil and plant-associated and newly described type strains.</title>
        <authorList>
            <person name="Whitman W."/>
        </authorList>
    </citation>
    <scope>NUCLEOTIDE SEQUENCE [LARGE SCALE GENOMIC DNA]</scope>
    <source>
        <strain evidence="2 3">CGMCC 1.12700</strain>
    </source>
</reference>
<feature type="transmembrane region" description="Helical" evidence="1">
    <location>
        <begin position="70"/>
        <end position="87"/>
    </location>
</feature>
<protein>
    <recommendedName>
        <fullName evidence="4">YhhN-like protein</fullName>
    </recommendedName>
</protein>
<feature type="transmembrane region" description="Helical" evidence="1">
    <location>
        <begin position="192"/>
        <end position="215"/>
    </location>
</feature>
<keyword evidence="3" id="KW-1185">Reference proteome</keyword>
<evidence type="ECO:0000313" key="2">
    <source>
        <dbReference type="EMBL" id="PSK89703.1"/>
    </source>
</evidence>
<gene>
    <name evidence="2" type="ORF">B0I18_1102</name>
</gene>
<evidence type="ECO:0008006" key="4">
    <source>
        <dbReference type="Google" id="ProtNLM"/>
    </source>
</evidence>